<dbReference type="Proteomes" id="UP000054549">
    <property type="component" value="Unassembled WGS sequence"/>
</dbReference>
<feature type="compositionally biased region" description="Basic and acidic residues" evidence="1">
    <location>
        <begin position="1"/>
        <end position="10"/>
    </location>
</feature>
<evidence type="ECO:0000313" key="2">
    <source>
        <dbReference type="EMBL" id="KIL64702.1"/>
    </source>
</evidence>
<proteinExistence type="predicted"/>
<feature type="region of interest" description="Disordered" evidence="1">
    <location>
        <begin position="1"/>
        <end position="57"/>
    </location>
</feature>
<dbReference type="InParanoid" id="A0A0C2WSM4"/>
<dbReference type="EMBL" id="KN818247">
    <property type="protein sequence ID" value="KIL64702.1"/>
    <property type="molecule type" value="Genomic_DNA"/>
</dbReference>
<name>A0A0C2WSM4_AMAMK</name>
<gene>
    <name evidence="2" type="ORF">M378DRAFT_11272</name>
</gene>
<dbReference type="HOGENOM" id="CLU_1854725_0_0_1"/>
<sequence length="138" mass="15049">MSRDSNERGHVSQRYQYETLPIPHANPMPPIPPMPKPYRAACQIQYPPTDTPPSPPSILSLTASTALSSSPPFTIHNIPGPCHKYLNSNVNVKPTGAVLCTWVTSSIPASTSTYDNQAQRDIAFVNVNNDFCKTLPSS</sequence>
<organism evidence="2 3">
    <name type="scientific">Amanita muscaria (strain Koide BX008)</name>
    <dbReference type="NCBI Taxonomy" id="946122"/>
    <lineage>
        <taxon>Eukaryota</taxon>
        <taxon>Fungi</taxon>
        <taxon>Dikarya</taxon>
        <taxon>Basidiomycota</taxon>
        <taxon>Agaricomycotina</taxon>
        <taxon>Agaricomycetes</taxon>
        <taxon>Agaricomycetidae</taxon>
        <taxon>Agaricales</taxon>
        <taxon>Pluteineae</taxon>
        <taxon>Amanitaceae</taxon>
        <taxon>Amanita</taxon>
    </lineage>
</organism>
<feature type="compositionally biased region" description="Pro residues" evidence="1">
    <location>
        <begin position="24"/>
        <end position="36"/>
    </location>
</feature>
<evidence type="ECO:0000256" key="1">
    <source>
        <dbReference type="SAM" id="MobiDB-lite"/>
    </source>
</evidence>
<accession>A0A0C2WSM4</accession>
<keyword evidence="3" id="KW-1185">Reference proteome</keyword>
<dbReference type="AlphaFoldDB" id="A0A0C2WSM4"/>
<protein>
    <submittedName>
        <fullName evidence="2">Uncharacterized protein</fullName>
    </submittedName>
</protein>
<reference evidence="2 3" key="1">
    <citation type="submission" date="2014-04" db="EMBL/GenBank/DDBJ databases">
        <title>Evolutionary Origins and Diversification of the Mycorrhizal Mutualists.</title>
        <authorList>
            <consortium name="DOE Joint Genome Institute"/>
            <consortium name="Mycorrhizal Genomics Consortium"/>
            <person name="Kohler A."/>
            <person name="Kuo A."/>
            <person name="Nagy L.G."/>
            <person name="Floudas D."/>
            <person name="Copeland A."/>
            <person name="Barry K.W."/>
            <person name="Cichocki N."/>
            <person name="Veneault-Fourrey C."/>
            <person name="LaButti K."/>
            <person name="Lindquist E.A."/>
            <person name="Lipzen A."/>
            <person name="Lundell T."/>
            <person name="Morin E."/>
            <person name="Murat C."/>
            <person name="Riley R."/>
            <person name="Ohm R."/>
            <person name="Sun H."/>
            <person name="Tunlid A."/>
            <person name="Henrissat B."/>
            <person name="Grigoriev I.V."/>
            <person name="Hibbett D.S."/>
            <person name="Martin F."/>
        </authorList>
    </citation>
    <scope>NUCLEOTIDE SEQUENCE [LARGE SCALE GENOMIC DNA]</scope>
    <source>
        <strain evidence="2 3">Koide BX008</strain>
    </source>
</reference>
<evidence type="ECO:0000313" key="3">
    <source>
        <dbReference type="Proteomes" id="UP000054549"/>
    </source>
</evidence>